<dbReference type="HOGENOM" id="CLU_091752_0_0_1"/>
<reference evidence="4 5" key="1">
    <citation type="journal article" date="2012" name="PLoS Pathog.">
        <title>Comparative pathogenomics reveals horizontally acquired novel virulence genes in fungi infecting cereal hosts.</title>
        <authorList>
            <person name="Gardiner D.M."/>
            <person name="McDonald M.C."/>
            <person name="Covarelli L."/>
            <person name="Solomon P.S."/>
            <person name="Rusu A.G."/>
            <person name="Marshall M."/>
            <person name="Kazan K."/>
            <person name="Chakraborty S."/>
            <person name="McDonald B.A."/>
            <person name="Manners J.M."/>
        </authorList>
    </citation>
    <scope>NUCLEOTIDE SEQUENCE [LARGE SCALE GENOMIC DNA]</scope>
    <source>
        <strain evidence="4 5">CS3096</strain>
    </source>
</reference>
<proteinExistence type="predicted"/>
<dbReference type="RefSeq" id="XP_009259833.1">
    <property type="nucleotide sequence ID" value="XM_009261558.1"/>
</dbReference>
<feature type="signal peptide" evidence="3">
    <location>
        <begin position="1"/>
        <end position="16"/>
    </location>
</feature>
<gene>
    <name evidence="4" type="ORF">FPSE_08440</name>
</gene>
<keyword evidence="2" id="KW-1133">Transmembrane helix</keyword>
<organism evidence="4 5">
    <name type="scientific">Fusarium pseudograminearum (strain CS3096)</name>
    <name type="common">Wheat and barley crown-rot fungus</name>
    <dbReference type="NCBI Taxonomy" id="1028729"/>
    <lineage>
        <taxon>Eukaryota</taxon>
        <taxon>Fungi</taxon>
        <taxon>Dikarya</taxon>
        <taxon>Ascomycota</taxon>
        <taxon>Pezizomycotina</taxon>
        <taxon>Sordariomycetes</taxon>
        <taxon>Hypocreomycetidae</taxon>
        <taxon>Hypocreales</taxon>
        <taxon>Nectriaceae</taxon>
        <taxon>Fusarium</taxon>
    </lineage>
</organism>
<keyword evidence="5" id="KW-1185">Reference proteome</keyword>
<name>K3VBY2_FUSPC</name>
<dbReference type="GeneID" id="20367058"/>
<protein>
    <recommendedName>
        <fullName evidence="6">Infection structure specific protein</fullName>
    </recommendedName>
</protein>
<feature type="compositionally biased region" description="Basic and acidic residues" evidence="1">
    <location>
        <begin position="141"/>
        <end position="155"/>
    </location>
</feature>
<evidence type="ECO:0000313" key="5">
    <source>
        <dbReference type="Proteomes" id="UP000007978"/>
    </source>
</evidence>
<evidence type="ECO:0000313" key="4">
    <source>
        <dbReference type="EMBL" id="EKJ71337.1"/>
    </source>
</evidence>
<dbReference type="AlphaFoldDB" id="K3VBY2"/>
<keyword evidence="3" id="KW-0732">Signal</keyword>
<dbReference type="EMBL" id="AFNW01000291">
    <property type="protein sequence ID" value="EKJ71337.1"/>
    <property type="molecule type" value="Genomic_DNA"/>
</dbReference>
<dbReference type="eggNOG" id="ENOG502SSM3">
    <property type="taxonomic scope" value="Eukaryota"/>
</dbReference>
<evidence type="ECO:0000256" key="3">
    <source>
        <dbReference type="SAM" id="SignalP"/>
    </source>
</evidence>
<dbReference type="KEGG" id="fpu:FPSE_08440"/>
<sequence>MRSAIIIAIGATLASASSPVEKRDAKECASLAQDFLPKLTDIPTPEGSLLSFIASKTELATFTNSCEFPHVTGTMAKEYSSYVDKLSSWYKDQVSDVSELMAACSDVPEVKTELDKLKTNGALCSELSWAKETGSASSSSDDDKKDDDSKKKDEGNAAGLNTIAAGVVVAVAGIAGVMML</sequence>
<keyword evidence="2" id="KW-0812">Transmembrane</keyword>
<evidence type="ECO:0000256" key="2">
    <source>
        <dbReference type="SAM" id="Phobius"/>
    </source>
</evidence>
<feature type="region of interest" description="Disordered" evidence="1">
    <location>
        <begin position="133"/>
        <end position="156"/>
    </location>
</feature>
<accession>K3VBY2</accession>
<evidence type="ECO:0008006" key="6">
    <source>
        <dbReference type="Google" id="ProtNLM"/>
    </source>
</evidence>
<keyword evidence="2" id="KW-0472">Membrane</keyword>
<feature type="transmembrane region" description="Helical" evidence="2">
    <location>
        <begin position="158"/>
        <end position="179"/>
    </location>
</feature>
<dbReference type="Proteomes" id="UP000007978">
    <property type="component" value="Chromosome 2"/>
</dbReference>
<feature type="chain" id="PRO_5003866454" description="Infection structure specific protein" evidence="3">
    <location>
        <begin position="17"/>
        <end position="180"/>
    </location>
</feature>
<comment type="caution">
    <text evidence="4">The sequence shown here is derived from an EMBL/GenBank/DDBJ whole genome shotgun (WGS) entry which is preliminary data.</text>
</comment>
<dbReference type="OrthoDB" id="4845881at2759"/>
<evidence type="ECO:0000256" key="1">
    <source>
        <dbReference type="SAM" id="MobiDB-lite"/>
    </source>
</evidence>